<accession>A0A5A7SWR1</accession>
<evidence type="ECO:0000313" key="1">
    <source>
        <dbReference type="EMBL" id="KAA0033697.1"/>
    </source>
</evidence>
<organism evidence="1 2">
    <name type="scientific">Cucumis melo var. makuwa</name>
    <name type="common">Oriental melon</name>
    <dbReference type="NCBI Taxonomy" id="1194695"/>
    <lineage>
        <taxon>Eukaryota</taxon>
        <taxon>Viridiplantae</taxon>
        <taxon>Streptophyta</taxon>
        <taxon>Embryophyta</taxon>
        <taxon>Tracheophyta</taxon>
        <taxon>Spermatophyta</taxon>
        <taxon>Magnoliopsida</taxon>
        <taxon>eudicotyledons</taxon>
        <taxon>Gunneridae</taxon>
        <taxon>Pentapetalae</taxon>
        <taxon>rosids</taxon>
        <taxon>fabids</taxon>
        <taxon>Cucurbitales</taxon>
        <taxon>Cucurbitaceae</taxon>
        <taxon>Benincaseae</taxon>
        <taxon>Cucumis</taxon>
    </lineage>
</organism>
<reference evidence="1 2" key="1">
    <citation type="submission" date="2019-08" db="EMBL/GenBank/DDBJ databases">
        <title>Draft genome sequences of two oriental melons (Cucumis melo L. var makuwa).</title>
        <authorList>
            <person name="Kwon S.-Y."/>
        </authorList>
    </citation>
    <scope>NUCLEOTIDE SEQUENCE [LARGE SCALE GENOMIC DNA]</scope>
    <source>
        <strain evidence="2">cv. SW 3</strain>
        <tissue evidence="1">Leaf</tissue>
    </source>
</reference>
<name>A0A5A7SWR1_CUCMM</name>
<sequence length="101" mass="11840">MKFIDWFVLFNPQSSGKGSCEFQDFRQFRVFPLPLEFNKASLGSFDMHKMDKWKGSGKLGRLVPRGGSMTSYKYALLLSPVVSVWDCIVRKMRYSYRPEWV</sequence>
<evidence type="ECO:0000313" key="2">
    <source>
        <dbReference type="Proteomes" id="UP000321393"/>
    </source>
</evidence>
<gene>
    <name evidence="1" type="ORF">E6C27_scaffold239G001680</name>
</gene>
<dbReference type="Proteomes" id="UP000321393">
    <property type="component" value="Unassembled WGS sequence"/>
</dbReference>
<protein>
    <submittedName>
        <fullName evidence="1">Uncharacterized protein</fullName>
    </submittedName>
</protein>
<comment type="caution">
    <text evidence="1">The sequence shown here is derived from an EMBL/GenBank/DDBJ whole genome shotgun (WGS) entry which is preliminary data.</text>
</comment>
<dbReference type="AlphaFoldDB" id="A0A5A7SWR1"/>
<proteinExistence type="predicted"/>
<dbReference type="OrthoDB" id="1714657at2759"/>
<dbReference type="EMBL" id="SSTE01020817">
    <property type="protein sequence ID" value="KAA0033697.1"/>
    <property type="molecule type" value="Genomic_DNA"/>
</dbReference>